<dbReference type="AlphaFoldDB" id="A0A0N5B1H4"/>
<sequence>LWRKKCDWDDLIPDERIDKQIWNRALKRWKSDQIVIPRFVPIADSENQQIITHWPNFTNPSDKQRSRVVMLASKNHSNKERIIDFDGIVRRINEKNISSFEIKRSAEVMLIKEAQKDLTREEIKKWDLILDEDGIWRMEEPELVASCVKDQTAKLDEEGKGSDSRIKEIDKTKVKWSSIGSAMQGGINTYHNTLWNVVLRLSGSWGRSAICPRTWGIDVQRDSLYRFASNIVFRDVIPGPTQIQTTTISGAVDNERHCSGSQYSDAYESESAPLPEKEKVPEMYTTFLNIPKSTD</sequence>
<protein>
    <submittedName>
        <fullName evidence="2">Transposase_23 domain-containing protein</fullName>
    </submittedName>
</protein>
<proteinExistence type="predicted"/>
<evidence type="ECO:0000313" key="1">
    <source>
        <dbReference type="Proteomes" id="UP000046393"/>
    </source>
</evidence>
<dbReference type="WBParaSite" id="SMUV_0001114001-mRNA-1">
    <property type="protein sequence ID" value="SMUV_0001114001-mRNA-1"/>
    <property type="gene ID" value="SMUV_0001114001"/>
</dbReference>
<accession>A0A0N5B1H4</accession>
<evidence type="ECO:0000313" key="2">
    <source>
        <dbReference type="WBParaSite" id="SMUV_0001114001-mRNA-1"/>
    </source>
</evidence>
<organism evidence="1 2">
    <name type="scientific">Syphacia muris</name>
    <dbReference type="NCBI Taxonomy" id="451379"/>
    <lineage>
        <taxon>Eukaryota</taxon>
        <taxon>Metazoa</taxon>
        <taxon>Ecdysozoa</taxon>
        <taxon>Nematoda</taxon>
        <taxon>Chromadorea</taxon>
        <taxon>Rhabditida</taxon>
        <taxon>Spirurina</taxon>
        <taxon>Oxyuridomorpha</taxon>
        <taxon>Oxyuroidea</taxon>
        <taxon>Oxyuridae</taxon>
        <taxon>Syphacia</taxon>
    </lineage>
</organism>
<keyword evidence="1" id="KW-1185">Reference proteome</keyword>
<dbReference type="Proteomes" id="UP000046393">
    <property type="component" value="Unplaced"/>
</dbReference>
<reference evidence="2" key="1">
    <citation type="submission" date="2017-02" db="UniProtKB">
        <authorList>
            <consortium name="WormBaseParasite"/>
        </authorList>
    </citation>
    <scope>IDENTIFICATION</scope>
</reference>
<name>A0A0N5B1H4_9BILA</name>